<dbReference type="PRINTS" id="PR01020">
    <property type="entry name" value="LPSBIOSNTHSS"/>
</dbReference>
<accession>A0A1I6YG51</accession>
<feature type="binding site" evidence="9">
    <location>
        <begin position="126"/>
        <end position="132"/>
    </location>
    <ligand>
        <name>ATP</name>
        <dbReference type="ChEBI" id="CHEBI:30616"/>
    </ligand>
</feature>
<keyword evidence="12" id="KW-1185">Reference proteome</keyword>
<comment type="function">
    <text evidence="9">Reversibly transfers an adenylyl group from ATP to 4'-phosphopantetheine, yielding dephospho-CoA (dPCoA) and pyrophosphate.</text>
</comment>
<sequence>MSHTIKRGVFPGSFDPFTKGHESVVRKAIELFDEIIIGVGINTSKQYLFDTDKRLAHIASLFEDNPRIKVQSYTGLTVKFCQEVGAQYLVRGLRDSKDFGYERSIAQMNLEISDIESLFFMTIPEYAAINSTIVREIYKSGGEIHKFVTNPDLLV</sequence>
<keyword evidence="6 9" id="KW-0460">Magnesium</keyword>
<dbReference type="NCBIfam" id="TIGR01510">
    <property type="entry name" value="coaD_prev_kdtB"/>
    <property type="match status" value="1"/>
</dbReference>
<evidence type="ECO:0000259" key="10">
    <source>
        <dbReference type="Pfam" id="PF01467"/>
    </source>
</evidence>
<evidence type="ECO:0000256" key="8">
    <source>
        <dbReference type="ARBA" id="ARBA00029346"/>
    </source>
</evidence>
<gene>
    <name evidence="9" type="primary">coaD</name>
    <name evidence="11" type="ORF">SAMN05216474_0873</name>
</gene>
<feature type="binding site" evidence="9">
    <location>
        <position position="91"/>
    </location>
    <ligand>
        <name>substrate</name>
    </ligand>
</feature>
<dbReference type="GO" id="GO:0015937">
    <property type="term" value="P:coenzyme A biosynthetic process"/>
    <property type="evidence" value="ECO:0007669"/>
    <property type="project" value="UniProtKB-UniRule"/>
</dbReference>
<keyword evidence="7 9" id="KW-0173">Coenzyme A biosynthesis</keyword>
<feature type="binding site" evidence="9">
    <location>
        <position position="102"/>
    </location>
    <ligand>
        <name>ATP</name>
        <dbReference type="ChEBI" id="CHEBI:30616"/>
    </ligand>
</feature>
<dbReference type="SUPFAM" id="SSF52374">
    <property type="entry name" value="Nucleotidylyl transferase"/>
    <property type="match status" value="1"/>
</dbReference>
<evidence type="ECO:0000256" key="4">
    <source>
        <dbReference type="ARBA" id="ARBA00022741"/>
    </source>
</evidence>
<evidence type="ECO:0000313" key="12">
    <source>
        <dbReference type="Proteomes" id="UP000236454"/>
    </source>
</evidence>
<dbReference type="EC" id="2.7.7.3" evidence="9"/>
<comment type="cofactor">
    <cofactor evidence="9">
        <name>Mg(2+)</name>
        <dbReference type="ChEBI" id="CHEBI:18420"/>
    </cofactor>
</comment>
<dbReference type="GO" id="GO:0005524">
    <property type="term" value="F:ATP binding"/>
    <property type="evidence" value="ECO:0007669"/>
    <property type="project" value="UniProtKB-KW"/>
</dbReference>
<dbReference type="Proteomes" id="UP000236454">
    <property type="component" value="Unassembled WGS sequence"/>
</dbReference>
<dbReference type="GO" id="GO:0005737">
    <property type="term" value="C:cytoplasm"/>
    <property type="evidence" value="ECO:0007669"/>
    <property type="project" value="UniProtKB-SubCell"/>
</dbReference>
<feature type="binding site" evidence="9">
    <location>
        <begin position="92"/>
        <end position="94"/>
    </location>
    <ligand>
        <name>ATP</name>
        <dbReference type="ChEBI" id="CHEBI:30616"/>
    </ligand>
</feature>
<keyword evidence="5 9" id="KW-0067">ATP-binding</keyword>
<feature type="binding site" evidence="9">
    <location>
        <begin position="13"/>
        <end position="14"/>
    </location>
    <ligand>
        <name>ATP</name>
        <dbReference type="ChEBI" id="CHEBI:30616"/>
    </ligand>
</feature>
<proteinExistence type="inferred from homology"/>
<evidence type="ECO:0000256" key="2">
    <source>
        <dbReference type="ARBA" id="ARBA00022679"/>
    </source>
</evidence>
<dbReference type="STRING" id="477690.SAMN05216474_0873"/>
<feature type="binding site" evidence="9">
    <location>
        <position position="77"/>
    </location>
    <ligand>
        <name>substrate</name>
    </ligand>
</feature>
<keyword evidence="2 9" id="KW-0808">Transferase</keyword>
<organism evidence="11 12">
    <name type="scientific">Lishizhenia tianjinensis</name>
    <dbReference type="NCBI Taxonomy" id="477690"/>
    <lineage>
        <taxon>Bacteria</taxon>
        <taxon>Pseudomonadati</taxon>
        <taxon>Bacteroidota</taxon>
        <taxon>Flavobacteriia</taxon>
        <taxon>Flavobacteriales</taxon>
        <taxon>Crocinitomicaceae</taxon>
        <taxon>Lishizhenia</taxon>
    </lineage>
</organism>
<dbReference type="InterPro" id="IPR014729">
    <property type="entry name" value="Rossmann-like_a/b/a_fold"/>
</dbReference>
<feature type="site" description="Transition state stabilizer" evidence="9">
    <location>
        <position position="21"/>
    </location>
</feature>
<dbReference type="NCBIfam" id="TIGR00125">
    <property type="entry name" value="cyt_tran_rel"/>
    <property type="match status" value="1"/>
</dbReference>
<evidence type="ECO:0000256" key="9">
    <source>
        <dbReference type="HAMAP-Rule" id="MF_00151"/>
    </source>
</evidence>
<comment type="pathway">
    <text evidence="9">Cofactor biosynthesis; coenzyme A biosynthesis; CoA from (R)-pantothenate: step 4/5.</text>
</comment>
<feature type="binding site" evidence="9">
    <location>
        <position position="21"/>
    </location>
    <ligand>
        <name>ATP</name>
        <dbReference type="ChEBI" id="CHEBI:30616"/>
    </ligand>
</feature>
<dbReference type="GO" id="GO:0004595">
    <property type="term" value="F:pantetheine-phosphate adenylyltransferase activity"/>
    <property type="evidence" value="ECO:0007669"/>
    <property type="project" value="UniProtKB-UniRule"/>
</dbReference>
<dbReference type="InterPro" id="IPR001980">
    <property type="entry name" value="PPAT"/>
</dbReference>
<dbReference type="OrthoDB" id="9806661at2"/>
<evidence type="ECO:0000256" key="7">
    <source>
        <dbReference type="ARBA" id="ARBA00022993"/>
    </source>
</evidence>
<comment type="similarity">
    <text evidence="9">Belongs to the bacterial CoaD family.</text>
</comment>
<comment type="subunit">
    <text evidence="9">Homohexamer.</text>
</comment>
<dbReference type="AlphaFoldDB" id="A0A1I6YG51"/>
<comment type="subcellular location">
    <subcellularLocation>
        <location evidence="9">Cytoplasm</location>
    </subcellularLocation>
</comment>
<feature type="binding site" evidence="9">
    <location>
        <position position="45"/>
    </location>
    <ligand>
        <name>substrate</name>
    </ligand>
</feature>
<evidence type="ECO:0000256" key="3">
    <source>
        <dbReference type="ARBA" id="ARBA00022695"/>
    </source>
</evidence>
<evidence type="ECO:0000313" key="11">
    <source>
        <dbReference type="EMBL" id="SFT49382.1"/>
    </source>
</evidence>
<name>A0A1I6YG51_9FLAO</name>
<dbReference type="EMBL" id="FPAS01000001">
    <property type="protein sequence ID" value="SFT49382.1"/>
    <property type="molecule type" value="Genomic_DNA"/>
</dbReference>
<dbReference type="InterPro" id="IPR004821">
    <property type="entry name" value="Cyt_trans-like"/>
</dbReference>
<keyword evidence="3 9" id="KW-0548">Nucleotidyltransferase</keyword>
<dbReference type="Pfam" id="PF01467">
    <property type="entry name" value="CTP_transf_like"/>
    <property type="match status" value="1"/>
</dbReference>
<feature type="domain" description="Cytidyltransferase-like" evidence="10">
    <location>
        <begin position="9"/>
        <end position="136"/>
    </location>
</feature>
<protein>
    <recommendedName>
        <fullName evidence="9">Phosphopantetheine adenylyltransferase</fullName>
        <ecNumber evidence="9">2.7.7.3</ecNumber>
    </recommendedName>
    <alternativeName>
        <fullName evidence="9">Dephospho-CoA pyrophosphorylase</fullName>
    </alternativeName>
    <alternativeName>
        <fullName evidence="9">Pantetheine-phosphate adenylyltransferase</fullName>
        <shortName evidence="9">PPAT</shortName>
    </alternativeName>
</protein>
<keyword evidence="1 9" id="KW-0963">Cytoplasm</keyword>
<dbReference type="RefSeq" id="WP_090246741.1">
    <property type="nucleotide sequence ID" value="NZ_FPAS01000001.1"/>
</dbReference>
<dbReference type="PANTHER" id="PTHR21342:SF1">
    <property type="entry name" value="PHOSPHOPANTETHEINE ADENYLYLTRANSFERASE"/>
    <property type="match status" value="1"/>
</dbReference>
<dbReference type="UniPathway" id="UPA00241">
    <property type="reaction ID" value="UER00355"/>
</dbReference>
<evidence type="ECO:0000256" key="5">
    <source>
        <dbReference type="ARBA" id="ARBA00022840"/>
    </source>
</evidence>
<reference evidence="11 12" key="1">
    <citation type="submission" date="2016-10" db="EMBL/GenBank/DDBJ databases">
        <authorList>
            <person name="de Groot N.N."/>
        </authorList>
    </citation>
    <scope>NUCLEOTIDE SEQUENCE [LARGE SCALE GENOMIC DNA]</scope>
    <source>
        <strain evidence="11 12">CGMCC 1.7005</strain>
    </source>
</reference>
<keyword evidence="4 9" id="KW-0547">Nucleotide-binding</keyword>
<evidence type="ECO:0000256" key="6">
    <source>
        <dbReference type="ARBA" id="ARBA00022842"/>
    </source>
</evidence>
<comment type="catalytic activity">
    <reaction evidence="8 9">
        <text>(R)-4'-phosphopantetheine + ATP + H(+) = 3'-dephospho-CoA + diphosphate</text>
        <dbReference type="Rhea" id="RHEA:19801"/>
        <dbReference type="ChEBI" id="CHEBI:15378"/>
        <dbReference type="ChEBI" id="CHEBI:30616"/>
        <dbReference type="ChEBI" id="CHEBI:33019"/>
        <dbReference type="ChEBI" id="CHEBI:57328"/>
        <dbReference type="ChEBI" id="CHEBI:61723"/>
        <dbReference type="EC" id="2.7.7.3"/>
    </reaction>
</comment>
<dbReference type="Gene3D" id="3.40.50.620">
    <property type="entry name" value="HUPs"/>
    <property type="match status" value="1"/>
</dbReference>
<feature type="binding site" evidence="9">
    <location>
        <position position="13"/>
    </location>
    <ligand>
        <name>substrate</name>
    </ligand>
</feature>
<dbReference type="PANTHER" id="PTHR21342">
    <property type="entry name" value="PHOSPHOPANTETHEINE ADENYLYLTRANSFERASE"/>
    <property type="match status" value="1"/>
</dbReference>
<evidence type="ECO:0000256" key="1">
    <source>
        <dbReference type="ARBA" id="ARBA00022490"/>
    </source>
</evidence>
<dbReference type="HAMAP" id="MF_00151">
    <property type="entry name" value="PPAT_bact"/>
    <property type="match status" value="1"/>
</dbReference>